<evidence type="ECO:0000256" key="9">
    <source>
        <dbReference type="ARBA" id="ARBA00022842"/>
    </source>
</evidence>
<dbReference type="GO" id="GO:0002949">
    <property type="term" value="P:tRNA threonylcarbamoyladenosine modification"/>
    <property type="evidence" value="ECO:0007669"/>
    <property type="project" value="InterPro"/>
</dbReference>
<keyword evidence="11" id="KW-0808">Transferase</keyword>
<dbReference type="GO" id="GO:0005737">
    <property type="term" value="C:cytoplasm"/>
    <property type="evidence" value="ECO:0007669"/>
    <property type="project" value="UniProtKB-SubCell"/>
</dbReference>
<name>A0A7G9RZ26_9FIRM</name>
<keyword evidence="6" id="KW-0479">Metal-binding</keyword>
<keyword evidence="12" id="KW-1185">Reference proteome</keyword>
<dbReference type="NCBIfam" id="TIGR00150">
    <property type="entry name" value="T6A_YjeE"/>
    <property type="match status" value="1"/>
</dbReference>
<dbReference type="GO" id="GO:0046872">
    <property type="term" value="F:metal ion binding"/>
    <property type="evidence" value="ECO:0007669"/>
    <property type="project" value="UniProtKB-KW"/>
</dbReference>
<evidence type="ECO:0000256" key="6">
    <source>
        <dbReference type="ARBA" id="ARBA00022723"/>
    </source>
</evidence>
<evidence type="ECO:0000313" key="11">
    <source>
        <dbReference type="EMBL" id="QNN60851.1"/>
    </source>
</evidence>
<gene>
    <name evidence="11" type="primary">tsaE</name>
    <name evidence="11" type="ORF">H9L01_00265</name>
</gene>
<keyword evidence="7" id="KW-0547">Nucleotide-binding</keyword>
<dbReference type="GO" id="GO:0016740">
    <property type="term" value="F:transferase activity"/>
    <property type="evidence" value="ECO:0007669"/>
    <property type="project" value="UniProtKB-KW"/>
</dbReference>
<dbReference type="SUPFAM" id="SSF52540">
    <property type="entry name" value="P-loop containing nucleoside triphosphate hydrolases"/>
    <property type="match status" value="1"/>
</dbReference>
<protein>
    <recommendedName>
        <fullName evidence="3">tRNA threonylcarbamoyladenosine biosynthesis protein TsaE</fullName>
    </recommendedName>
    <alternativeName>
        <fullName evidence="10">t(6)A37 threonylcarbamoyladenosine biosynthesis protein TsaE</fullName>
    </alternativeName>
</protein>
<evidence type="ECO:0000256" key="7">
    <source>
        <dbReference type="ARBA" id="ARBA00022741"/>
    </source>
</evidence>
<evidence type="ECO:0000256" key="2">
    <source>
        <dbReference type="ARBA" id="ARBA00007599"/>
    </source>
</evidence>
<dbReference type="Gene3D" id="3.40.50.300">
    <property type="entry name" value="P-loop containing nucleotide triphosphate hydrolases"/>
    <property type="match status" value="1"/>
</dbReference>
<dbReference type="PANTHER" id="PTHR33540">
    <property type="entry name" value="TRNA THREONYLCARBAMOYLADENOSINE BIOSYNTHESIS PROTEIN TSAE"/>
    <property type="match status" value="1"/>
</dbReference>
<dbReference type="AlphaFoldDB" id="A0A7G9RZ26"/>
<comment type="subcellular location">
    <subcellularLocation>
        <location evidence="1">Cytoplasm</location>
    </subcellularLocation>
</comment>
<dbReference type="Pfam" id="PF02367">
    <property type="entry name" value="TsaE"/>
    <property type="match status" value="1"/>
</dbReference>
<reference evidence="11 12" key="1">
    <citation type="submission" date="2020-08" db="EMBL/GenBank/DDBJ databases">
        <title>Genome sequence of Erysipelothrix inopinata DSM 15511T.</title>
        <authorList>
            <person name="Hyun D.-W."/>
            <person name="Bae J.-W."/>
        </authorList>
    </citation>
    <scope>NUCLEOTIDE SEQUENCE [LARGE SCALE GENOMIC DNA]</scope>
    <source>
        <strain evidence="11 12">DSM 15511</strain>
    </source>
</reference>
<evidence type="ECO:0000256" key="3">
    <source>
        <dbReference type="ARBA" id="ARBA00019010"/>
    </source>
</evidence>
<dbReference type="PANTHER" id="PTHR33540:SF2">
    <property type="entry name" value="TRNA THREONYLCARBAMOYLADENOSINE BIOSYNTHESIS PROTEIN TSAE"/>
    <property type="match status" value="1"/>
</dbReference>
<sequence length="145" mass="16036">MVNKMKNEKYTTNSVNETIDLGERIGTAIKSGAVVSLTGDLGVGKTAFTKGLALGLGIEDTISSPTFTLMKEYEGRLDLKHIDAYRLEGVDSDSLGLFDLMDDRTVIVIEWGSFLDDLDFNVDYDINIKYIDETVREITVSEVEA</sequence>
<accession>A0A7G9RZ26</accession>
<evidence type="ECO:0000256" key="10">
    <source>
        <dbReference type="ARBA" id="ARBA00032441"/>
    </source>
</evidence>
<keyword evidence="8" id="KW-0067">ATP-binding</keyword>
<comment type="similarity">
    <text evidence="2">Belongs to the TsaE family.</text>
</comment>
<evidence type="ECO:0000256" key="8">
    <source>
        <dbReference type="ARBA" id="ARBA00022840"/>
    </source>
</evidence>
<evidence type="ECO:0000256" key="1">
    <source>
        <dbReference type="ARBA" id="ARBA00004496"/>
    </source>
</evidence>
<evidence type="ECO:0000256" key="5">
    <source>
        <dbReference type="ARBA" id="ARBA00022694"/>
    </source>
</evidence>
<dbReference type="InterPro" id="IPR003442">
    <property type="entry name" value="T6A_TsaE"/>
</dbReference>
<dbReference type="GO" id="GO:0005524">
    <property type="term" value="F:ATP binding"/>
    <property type="evidence" value="ECO:0007669"/>
    <property type="project" value="UniProtKB-KW"/>
</dbReference>
<evidence type="ECO:0000313" key="12">
    <source>
        <dbReference type="Proteomes" id="UP000515928"/>
    </source>
</evidence>
<keyword evidence="9" id="KW-0460">Magnesium</keyword>
<organism evidence="11 12">
    <name type="scientific">Erysipelothrix inopinata</name>
    <dbReference type="NCBI Taxonomy" id="225084"/>
    <lineage>
        <taxon>Bacteria</taxon>
        <taxon>Bacillati</taxon>
        <taxon>Bacillota</taxon>
        <taxon>Erysipelotrichia</taxon>
        <taxon>Erysipelotrichales</taxon>
        <taxon>Erysipelotrichaceae</taxon>
        <taxon>Erysipelothrix</taxon>
    </lineage>
</organism>
<keyword evidence="5" id="KW-0819">tRNA processing</keyword>
<proteinExistence type="inferred from homology"/>
<dbReference type="Proteomes" id="UP000515928">
    <property type="component" value="Chromosome"/>
</dbReference>
<dbReference type="KEGG" id="eio:H9L01_00265"/>
<evidence type="ECO:0000256" key="4">
    <source>
        <dbReference type="ARBA" id="ARBA00022490"/>
    </source>
</evidence>
<dbReference type="EMBL" id="CP060715">
    <property type="protein sequence ID" value="QNN60851.1"/>
    <property type="molecule type" value="Genomic_DNA"/>
</dbReference>
<keyword evidence="4" id="KW-0963">Cytoplasm</keyword>
<dbReference type="InterPro" id="IPR027417">
    <property type="entry name" value="P-loop_NTPase"/>
</dbReference>